<gene>
    <name evidence="3" type="ORF">AIOL_004222</name>
</gene>
<dbReference type="PANTHER" id="PTHR13847">
    <property type="entry name" value="SARCOSINE DEHYDROGENASE-RELATED"/>
    <property type="match status" value="1"/>
</dbReference>
<evidence type="ECO:0000313" key="4">
    <source>
        <dbReference type="Proteomes" id="UP000037178"/>
    </source>
</evidence>
<dbReference type="GO" id="GO:0016491">
    <property type="term" value="F:oxidoreductase activity"/>
    <property type="evidence" value="ECO:0007669"/>
    <property type="project" value="UniProtKB-KW"/>
</dbReference>
<dbReference type="EMBL" id="LFTY01000002">
    <property type="protein sequence ID" value="KMW59241.1"/>
    <property type="molecule type" value="Genomic_DNA"/>
</dbReference>
<reference evidence="3 4" key="1">
    <citation type="submission" date="2015-06" db="EMBL/GenBank/DDBJ databases">
        <title>Draft genome sequence of an Alphaproteobacteria species associated to the Mediterranean sponge Oscarella lobularis.</title>
        <authorList>
            <person name="Jourda C."/>
            <person name="Santini S."/>
            <person name="Claverie J.-M."/>
        </authorList>
    </citation>
    <scope>NUCLEOTIDE SEQUENCE [LARGE SCALE GENOMIC DNA]</scope>
    <source>
        <strain evidence="3">IGS</strain>
    </source>
</reference>
<keyword evidence="1" id="KW-0560">Oxidoreductase</keyword>
<dbReference type="STRING" id="1675527.AIOL_004222"/>
<dbReference type="Proteomes" id="UP000037178">
    <property type="component" value="Unassembled WGS sequence"/>
</dbReference>
<comment type="caution">
    <text evidence="3">The sequence shown here is derived from an EMBL/GenBank/DDBJ whole genome shotgun (WGS) entry which is preliminary data.</text>
</comment>
<evidence type="ECO:0000259" key="2">
    <source>
        <dbReference type="Pfam" id="PF01266"/>
    </source>
</evidence>
<dbReference type="Pfam" id="PF01266">
    <property type="entry name" value="DAO"/>
    <property type="match status" value="1"/>
</dbReference>
<accession>A0A0J9E9D5</accession>
<dbReference type="PANTHER" id="PTHR13847:SF287">
    <property type="entry name" value="FAD-DEPENDENT OXIDOREDUCTASE DOMAIN-CONTAINING PROTEIN 1"/>
    <property type="match status" value="1"/>
</dbReference>
<evidence type="ECO:0000256" key="1">
    <source>
        <dbReference type="ARBA" id="ARBA00023002"/>
    </source>
</evidence>
<dbReference type="GO" id="GO:0005737">
    <property type="term" value="C:cytoplasm"/>
    <property type="evidence" value="ECO:0007669"/>
    <property type="project" value="TreeGrafter"/>
</dbReference>
<dbReference type="InterPro" id="IPR036188">
    <property type="entry name" value="FAD/NAD-bd_sf"/>
</dbReference>
<sequence length="376" mass="39783">MFGRSLLGFSFVANPDKLIRMKDFLIIGGGMAGLSTAARLSELGSVVLLEAEDALGYHASGRSAAMFEENYGSPSTIALNRASRAYHEAAGVLSPRGFLCVGLPHEDAATGETIAELGMDEVTLAEARAMVPIIADEITRAGYHHDALEIDTDTLLQGFARTARGNRAEIVTKAPVSAIARTELGWAAIAPGATYEARILVNAAGAWVDEIAKLAGIAPLGVTPCRRSMARVPAPGGQDVGGWPVLFGPGETWYAKPDAGKWLISPADEDPVPPQDAWADDMVLAEGIARYEAHVTEPVTRVEMTWAGLRTFSPDRSLVIGRDPAEETFVWVAGQGGYGIQSCPAYSQLAADVLGGRAAELDPSVVQALSPARFQR</sequence>
<evidence type="ECO:0000313" key="3">
    <source>
        <dbReference type="EMBL" id="KMW59241.1"/>
    </source>
</evidence>
<dbReference type="PATRIC" id="fig|1675527.3.peg.4423"/>
<dbReference type="Gene3D" id="3.30.9.10">
    <property type="entry name" value="D-Amino Acid Oxidase, subunit A, domain 2"/>
    <property type="match status" value="1"/>
</dbReference>
<dbReference type="AlphaFoldDB" id="A0A0J9E9D5"/>
<name>A0A0J9E9D5_9RHOB</name>
<proteinExistence type="predicted"/>
<dbReference type="SUPFAM" id="SSF51905">
    <property type="entry name" value="FAD/NAD(P)-binding domain"/>
    <property type="match status" value="1"/>
</dbReference>
<keyword evidence="4" id="KW-1185">Reference proteome</keyword>
<organism evidence="3 4">
    <name type="scientific">Candidatus Rhodobacter oscarellae</name>
    <dbReference type="NCBI Taxonomy" id="1675527"/>
    <lineage>
        <taxon>Bacteria</taxon>
        <taxon>Pseudomonadati</taxon>
        <taxon>Pseudomonadota</taxon>
        <taxon>Alphaproteobacteria</taxon>
        <taxon>Rhodobacterales</taxon>
        <taxon>Rhodobacter group</taxon>
        <taxon>Rhodobacter</taxon>
    </lineage>
</organism>
<protein>
    <submittedName>
        <fullName evidence="3">Oxidoreductase, FAD-binding</fullName>
    </submittedName>
</protein>
<dbReference type="InterPro" id="IPR006076">
    <property type="entry name" value="FAD-dep_OxRdtase"/>
</dbReference>
<dbReference type="Gene3D" id="3.50.50.60">
    <property type="entry name" value="FAD/NAD(P)-binding domain"/>
    <property type="match status" value="1"/>
</dbReference>
<feature type="domain" description="FAD dependent oxidoreductase" evidence="2">
    <location>
        <begin position="23"/>
        <end position="352"/>
    </location>
</feature>